<sequence>MLITEDAMVKEYAQRYKFCKKQKPESAKFICSTDEVLCHRGDMPTCMSRKYYRIDPMRFLRDYPLCLDDVWGTCDPVTQTYCRLDQVPTCQNRSEYLPADAEAAWICLTTCPLETHVKCARTPESFPTCEPAAFYSLMGVWPTSGLPRCSPVLSGGCVQSGAWCTDSQPDPDGGRDELREFQCLPDDVNAIGDERGLCQKAKTTLLDMRNHKGGIFSYGSTESKLADGDGLYIAGQPLFISCQLPGTTASDLVRPVFFRDGVRTEYLGTDGRPLTTDRVNFDPNELIQLSFSALRVRDSTSFTCRWETWVELEDTDGKRRVLKTWSALSNRVTITVYEPTDYCQFAPRRDEENFCLYCEPNTVPCHEFIEEPWLADKLKLMAESTPVPNTPKDANGKSLSNEEAGGNVTGPEKRHEGCYAAWEFMQLPTTDLDQLRPRICRRRCPSLGELTCHRIQGFPDAPPGCRSADEFAYATGRDPLISDTDVLCVALGGNDSSAVFPFSHVVVLILSLLYTLNPTA</sequence>
<comment type="caution">
    <text evidence="2">The sequence shown here is derived from an EMBL/GenBank/DDBJ whole genome shotgun (WGS) entry which is preliminary data.</text>
</comment>
<keyword evidence="3" id="KW-1185">Reference proteome</keyword>
<proteinExistence type="predicted"/>
<dbReference type="Proteomes" id="UP001177023">
    <property type="component" value="Unassembled WGS sequence"/>
</dbReference>
<dbReference type="EMBL" id="CATQJA010002693">
    <property type="protein sequence ID" value="CAJ0584378.1"/>
    <property type="molecule type" value="Genomic_DNA"/>
</dbReference>
<dbReference type="AlphaFoldDB" id="A0AA36DAW2"/>
<feature type="non-terminal residue" evidence="2">
    <location>
        <position position="1"/>
    </location>
</feature>
<gene>
    <name evidence="2" type="ORF">MSPICULIGERA_LOCUS22436</name>
</gene>
<evidence type="ECO:0000256" key="1">
    <source>
        <dbReference type="SAM" id="MobiDB-lite"/>
    </source>
</evidence>
<evidence type="ECO:0000313" key="3">
    <source>
        <dbReference type="Proteomes" id="UP001177023"/>
    </source>
</evidence>
<name>A0AA36DAW2_9BILA</name>
<protein>
    <submittedName>
        <fullName evidence="2">Uncharacterized protein</fullName>
    </submittedName>
</protein>
<feature type="region of interest" description="Disordered" evidence="1">
    <location>
        <begin position="384"/>
        <end position="412"/>
    </location>
</feature>
<accession>A0AA36DAW2</accession>
<evidence type="ECO:0000313" key="2">
    <source>
        <dbReference type="EMBL" id="CAJ0584378.1"/>
    </source>
</evidence>
<reference evidence="2" key="1">
    <citation type="submission" date="2023-06" db="EMBL/GenBank/DDBJ databases">
        <authorList>
            <person name="Delattre M."/>
        </authorList>
    </citation>
    <scope>NUCLEOTIDE SEQUENCE</scope>
    <source>
        <strain evidence="2">AF72</strain>
    </source>
</reference>
<organism evidence="2 3">
    <name type="scientific">Mesorhabditis spiculigera</name>
    <dbReference type="NCBI Taxonomy" id="96644"/>
    <lineage>
        <taxon>Eukaryota</taxon>
        <taxon>Metazoa</taxon>
        <taxon>Ecdysozoa</taxon>
        <taxon>Nematoda</taxon>
        <taxon>Chromadorea</taxon>
        <taxon>Rhabditida</taxon>
        <taxon>Rhabditina</taxon>
        <taxon>Rhabditomorpha</taxon>
        <taxon>Rhabditoidea</taxon>
        <taxon>Rhabditidae</taxon>
        <taxon>Mesorhabditinae</taxon>
        <taxon>Mesorhabditis</taxon>
    </lineage>
</organism>